<proteinExistence type="predicted"/>
<protein>
    <submittedName>
        <fullName evidence="1">Uncharacterized protein</fullName>
    </submittedName>
</protein>
<dbReference type="RefSeq" id="WP_174894492.1">
    <property type="nucleotide sequence ID" value="NZ_CP054803.1"/>
</dbReference>
<accession>A0A6N1MIK0</accession>
<dbReference type="AlphaFoldDB" id="A0A6N1MIK0"/>
<dbReference type="Proteomes" id="UP000509126">
    <property type="component" value="Chromosome"/>
</dbReference>
<evidence type="ECO:0000313" key="2">
    <source>
        <dbReference type="Proteomes" id="UP000509126"/>
    </source>
</evidence>
<evidence type="ECO:0000313" key="1">
    <source>
        <dbReference type="EMBL" id="QKU21843.1"/>
    </source>
</evidence>
<sequence>MAVPEQTPYIEHTGNGITTSFALKFQCESKDHLIVLIDDIEPPIETWSLSGGNVVFTTAPAAGKKITLQRNTPFSRTTDYQSYNNSFRPPAVNKDFDWIWLKLQELGVANWLMKQYVDKKDDELRAYLMEEIRKQGVALDQLDEYYNYLMQRLAEIAVSGGWDASFVVDASGATQQVVNDGIKSRDELRLLSPPRKGLRVYLVSIHEGLGLGGGWFISTQKSGLVDNGGTIIASSNPLFFWVRVDYDCLTPEMFGADGINDDYPAIKTMYATLPRIGGEVRLSRFHKVSKGVLIPPRSKTVGVGRDACGFLKTTHDFESVSDRIWQDMTRSYNIDYLVAIDIDSDIWGNIDGDQIRSTTLKDFSTKCIAPIGVASYGLYTFEVYHFNMESLTFENVDVGVEYEGWLARMLSVSVRNCRIGLRAPNGGTSLHCDNFYVKNVSERAYDLNNLTYSTFTTCCVDFCEDIAYRIHGCFGIVFNGCGFEEVKNHDLYITDSNIVINSMRGMNNPWGGNTVSTKYINNSKVIFNGCHYNYYGVTGSNGRKPWEITNNSIISLVNTTHPAKENIPTDPDKYDFGSGRNIVNITNEDGVSTIVGGSGSQYKGVMNNGIFTVISDYDAPTFAVPLLLDGTRWNRKVPNSDGYYGWVFKAATEQWLPISKVVV</sequence>
<reference evidence="1 2" key="1">
    <citation type="submission" date="2019-11" db="EMBL/GenBank/DDBJ databases">
        <title>FDA dAtabase for Regulatory Grade micrObial Sequences (FDA-ARGOS): Supporting development and validation of Infectious Disease Dx tests.</title>
        <authorList>
            <person name="Patel R."/>
            <person name="Rucinski S."/>
            <person name="Tallon L."/>
            <person name="Sadzewicz L."/>
            <person name="Vavikolanu K."/>
            <person name="Mehta A."/>
            <person name="Aluvathingal J."/>
            <person name="Nadendla S."/>
            <person name="Nandy P."/>
            <person name="Geyer C."/>
            <person name="Yan Y."/>
            <person name="Sichtig H."/>
        </authorList>
    </citation>
    <scope>NUCLEOTIDE SEQUENCE [LARGE SCALE GENOMIC DNA]</scope>
    <source>
        <strain evidence="1 2">FDAARGOS_557</strain>
    </source>
</reference>
<organism evidence="1 2">
    <name type="scientific">Acinetobacter lwoffii</name>
    <dbReference type="NCBI Taxonomy" id="28090"/>
    <lineage>
        <taxon>Bacteria</taxon>
        <taxon>Pseudomonadati</taxon>
        <taxon>Pseudomonadota</taxon>
        <taxon>Gammaproteobacteria</taxon>
        <taxon>Moraxellales</taxon>
        <taxon>Moraxellaceae</taxon>
        <taxon>Acinetobacter</taxon>
    </lineage>
</organism>
<gene>
    <name evidence="1" type="ORF">FOB19_10800</name>
</gene>
<name>A0A6N1MIK0_ACILW</name>
<dbReference type="EMBL" id="CP054803">
    <property type="protein sequence ID" value="QKU21843.1"/>
    <property type="molecule type" value="Genomic_DNA"/>
</dbReference>